<dbReference type="STRING" id="2163413.A0A4P6XJL7"/>
<dbReference type="AlphaFoldDB" id="A0A4P6XJL7"/>
<dbReference type="Proteomes" id="UP000292447">
    <property type="component" value="Chromosome II"/>
</dbReference>
<keyword evidence="3" id="KW-1185">Reference proteome</keyword>
<feature type="transmembrane region" description="Helical" evidence="1">
    <location>
        <begin position="54"/>
        <end position="76"/>
    </location>
</feature>
<dbReference type="Pfam" id="PF08611">
    <property type="entry name" value="DUF1774"/>
    <property type="match status" value="1"/>
</dbReference>
<keyword evidence="1" id="KW-0472">Membrane</keyword>
<dbReference type="PANTHER" id="PTHR37992:SF1">
    <property type="entry name" value="DUF1774-DOMAIN-CONTAINING PROTEIN"/>
    <property type="match status" value="1"/>
</dbReference>
<dbReference type="InterPro" id="IPR013920">
    <property type="entry name" value="DUF1774_fun"/>
</dbReference>
<feature type="transmembrane region" description="Helical" evidence="1">
    <location>
        <begin position="115"/>
        <end position="135"/>
    </location>
</feature>
<keyword evidence="1" id="KW-1133">Transmembrane helix</keyword>
<gene>
    <name evidence="2" type="primary">MPUL0B00600</name>
    <name evidence="2" type="ORF">METSCH_B00600</name>
</gene>
<keyword evidence="1" id="KW-0812">Transmembrane</keyword>
<evidence type="ECO:0008006" key="4">
    <source>
        <dbReference type="Google" id="ProtNLM"/>
    </source>
</evidence>
<proteinExistence type="predicted"/>
<protein>
    <recommendedName>
        <fullName evidence="4">DUF1774-domain-containing protein</fullName>
    </recommendedName>
</protein>
<feature type="transmembrane region" description="Helical" evidence="1">
    <location>
        <begin position="92"/>
        <end position="109"/>
    </location>
</feature>
<organism evidence="2 3">
    <name type="scientific">Metschnikowia aff. pulcherrima</name>
    <dbReference type="NCBI Taxonomy" id="2163413"/>
    <lineage>
        <taxon>Eukaryota</taxon>
        <taxon>Fungi</taxon>
        <taxon>Dikarya</taxon>
        <taxon>Ascomycota</taxon>
        <taxon>Saccharomycotina</taxon>
        <taxon>Pichiomycetes</taxon>
        <taxon>Metschnikowiaceae</taxon>
        <taxon>Metschnikowia</taxon>
    </lineage>
</organism>
<feature type="transmembrane region" description="Helical" evidence="1">
    <location>
        <begin position="179"/>
        <end position="199"/>
    </location>
</feature>
<evidence type="ECO:0000256" key="1">
    <source>
        <dbReference type="SAM" id="Phobius"/>
    </source>
</evidence>
<name>A0A4P6XJL7_9ASCO</name>
<accession>A0A4P6XJL7</accession>
<sequence length="269" mass="30717">MADELLTHKISTVVSWVLSTYSTIRYFSGRQPFSNDTPYHVGDTPFTLNIVVTMAYWGLLIFMQILFVTQIFIPVVDNASGVTNRLEYTKKVGWHFTAFNLFVFLWTLLFVRHHYFWSEVMLVLNLLNIFALYTTHKTYAVKPLSNYFLIHMTNAALPMSWLFFAVMWNGAVLFHVHKFLGRVIANFTVWLLLIIPGFFTLVFNDWGLGLTSSILAFGLGLGQLFTKAFALQWIFGFIISGLLFILTVLVASGRVVRKSSDSEAAPLLE</sequence>
<dbReference type="PANTHER" id="PTHR37992">
    <property type="entry name" value="EXPRESSED PROTEIN"/>
    <property type="match status" value="1"/>
</dbReference>
<reference evidence="3" key="1">
    <citation type="submission" date="2019-03" db="EMBL/GenBank/DDBJ databases">
        <title>Snf2 controls pulcherriminic acid biosynthesis and connects pigmentation and antifungal activity of the yeast Metschnikowia pulcherrima.</title>
        <authorList>
            <person name="Gore-Lloyd D."/>
            <person name="Sumann I."/>
            <person name="Brachmann A.O."/>
            <person name="Schneeberger K."/>
            <person name="Ortiz-Merino R.A."/>
            <person name="Moreno-Beltran M."/>
            <person name="Schlaefli M."/>
            <person name="Kirner P."/>
            <person name="Santos Kron A."/>
            <person name="Wolfe K.H."/>
            <person name="Piel J."/>
            <person name="Ahrens C.H."/>
            <person name="Henk D."/>
            <person name="Freimoser F.M."/>
        </authorList>
    </citation>
    <scope>NUCLEOTIDE SEQUENCE [LARGE SCALE GENOMIC DNA]</scope>
    <source>
        <strain evidence="3">APC 1.2</strain>
    </source>
</reference>
<feature type="transmembrane region" description="Helical" evidence="1">
    <location>
        <begin position="231"/>
        <end position="251"/>
    </location>
</feature>
<feature type="transmembrane region" description="Helical" evidence="1">
    <location>
        <begin position="147"/>
        <end position="167"/>
    </location>
</feature>
<evidence type="ECO:0000313" key="2">
    <source>
        <dbReference type="EMBL" id="QBM86869.1"/>
    </source>
</evidence>
<dbReference type="EMBL" id="CP034457">
    <property type="protein sequence ID" value="QBM86869.1"/>
    <property type="molecule type" value="Genomic_DNA"/>
</dbReference>
<evidence type="ECO:0000313" key="3">
    <source>
        <dbReference type="Proteomes" id="UP000292447"/>
    </source>
</evidence>